<sequence length="443" mass="47108">MDPLHTDDPRVVGPFELLARLGAGGMGVTYMARRVPLDGHSDDAAAAYNMVEPDGPTGDDGPWLVVVKMIQPRLLDGDPQYRERFGREIDAVRAVVSDRVPALIAFEEDPAAARPWFAMDYVAGPSLSTMVKKAGTLTAVQSAALGLALVDALRAIHETGLLHRDLKPLNIVLGPDGPVVLDFGLAVLIEQRTSQAITQPGQAFGTWEYAPYEQLHNFKSVDRPADVYALGATLFFALTGRPPYPQQPLLTLPDWGGVNPVFLPLLGQILVPGAGQRPDLDGVDMGLRTILVQAGLSPEQAVEELGARVAAADLAPVLPPEAHADVAPEVRELALKEIEVTLPDVDPDFYGIVDTDEIARAAEAADEPGDEPAAHPPTLVDPAPRPEPAPTSYPLPLPRPAAGADEPEPPSTVPRAAAPKAPPRAAQNVAAGLRERYAHRGDL</sequence>
<dbReference type="PROSITE" id="PS00108">
    <property type="entry name" value="PROTEIN_KINASE_ST"/>
    <property type="match status" value="1"/>
</dbReference>
<feature type="region of interest" description="Disordered" evidence="5">
    <location>
        <begin position="363"/>
        <end position="443"/>
    </location>
</feature>
<keyword evidence="4" id="KW-0067">ATP-binding</keyword>
<dbReference type="GO" id="GO:0016301">
    <property type="term" value="F:kinase activity"/>
    <property type="evidence" value="ECO:0007669"/>
    <property type="project" value="UniProtKB-KW"/>
</dbReference>
<accession>A0ABW1M8C8</accession>
<evidence type="ECO:0000256" key="3">
    <source>
        <dbReference type="ARBA" id="ARBA00022777"/>
    </source>
</evidence>
<proteinExistence type="predicted"/>
<dbReference type="PROSITE" id="PS50011">
    <property type="entry name" value="PROTEIN_KINASE_DOM"/>
    <property type="match status" value="1"/>
</dbReference>
<dbReference type="Proteomes" id="UP001596242">
    <property type="component" value="Unassembled WGS sequence"/>
</dbReference>
<dbReference type="PANTHER" id="PTHR43289">
    <property type="entry name" value="MITOGEN-ACTIVATED PROTEIN KINASE KINASE KINASE 20-RELATED"/>
    <property type="match status" value="1"/>
</dbReference>
<dbReference type="SMART" id="SM00220">
    <property type="entry name" value="S_TKc"/>
    <property type="match status" value="1"/>
</dbReference>
<dbReference type="InterPro" id="IPR008271">
    <property type="entry name" value="Ser/Thr_kinase_AS"/>
</dbReference>
<dbReference type="RefSeq" id="WP_386404441.1">
    <property type="nucleotide sequence ID" value="NZ_JBHSPT010000091.1"/>
</dbReference>
<comment type="caution">
    <text evidence="7">The sequence shown here is derived from an EMBL/GenBank/DDBJ whole genome shotgun (WGS) entry which is preliminary data.</text>
</comment>
<name>A0ABW1M8C8_9ACTN</name>
<dbReference type="InterPro" id="IPR011009">
    <property type="entry name" value="Kinase-like_dom_sf"/>
</dbReference>
<evidence type="ECO:0000313" key="7">
    <source>
        <dbReference type="EMBL" id="MFC6059703.1"/>
    </source>
</evidence>
<evidence type="ECO:0000256" key="4">
    <source>
        <dbReference type="ARBA" id="ARBA00022840"/>
    </source>
</evidence>
<gene>
    <name evidence="7" type="ORF">ACFP50_31130</name>
</gene>
<evidence type="ECO:0000259" key="6">
    <source>
        <dbReference type="PROSITE" id="PS50011"/>
    </source>
</evidence>
<feature type="compositionally biased region" description="Basic and acidic residues" evidence="5">
    <location>
        <begin position="433"/>
        <end position="443"/>
    </location>
</feature>
<keyword evidence="1" id="KW-0808">Transferase</keyword>
<organism evidence="7 8">
    <name type="scientific">Streptomyces pratens</name>
    <dbReference type="NCBI Taxonomy" id="887456"/>
    <lineage>
        <taxon>Bacteria</taxon>
        <taxon>Bacillati</taxon>
        <taxon>Actinomycetota</taxon>
        <taxon>Actinomycetes</taxon>
        <taxon>Kitasatosporales</taxon>
        <taxon>Streptomycetaceae</taxon>
        <taxon>Streptomyces</taxon>
    </lineage>
</organism>
<evidence type="ECO:0000256" key="1">
    <source>
        <dbReference type="ARBA" id="ARBA00022679"/>
    </source>
</evidence>
<dbReference type="InterPro" id="IPR000719">
    <property type="entry name" value="Prot_kinase_dom"/>
</dbReference>
<dbReference type="Pfam" id="PF00069">
    <property type="entry name" value="Pkinase"/>
    <property type="match status" value="1"/>
</dbReference>
<feature type="domain" description="Protein kinase" evidence="6">
    <location>
        <begin position="15"/>
        <end position="291"/>
    </location>
</feature>
<keyword evidence="8" id="KW-1185">Reference proteome</keyword>
<keyword evidence="3 7" id="KW-0418">Kinase</keyword>
<dbReference type="PANTHER" id="PTHR43289:SF34">
    <property type="entry name" value="SERINE_THREONINE-PROTEIN KINASE YBDM-RELATED"/>
    <property type="match status" value="1"/>
</dbReference>
<dbReference type="SUPFAM" id="SSF56112">
    <property type="entry name" value="Protein kinase-like (PK-like)"/>
    <property type="match status" value="1"/>
</dbReference>
<keyword evidence="2" id="KW-0547">Nucleotide-binding</keyword>
<dbReference type="Gene3D" id="1.10.510.10">
    <property type="entry name" value="Transferase(Phosphotransferase) domain 1"/>
    <property type="match status" value="1"/>
</dbReference>
<evidence type="ECO:0000313" key="8">
    <source>
        <dbReference type="Proteomes" id="UP001596242"/>
    </source>
</evidence>
<reference evidence="8" key="1">
    <citation type="journal article" date="2019" name="Int. J. Syst. Evol. Microbiol.">
        <title>The Global Catalogue of Microorganisms (GCM) 10K type strain sequencing project: providing services to taxonomists for standard genome sequencing and annotation.</title>
        <authorList>
            <consortium name="The Broad Institute Genomics Platform"/>
            <consortium name="The Broad Institute Genome Sequencing Center for Infectious Disease"/>
            <person name="Wu L."/>
            <person name="Ma J."/>
        </authorList>
    </citation>
    <scope>NUCLEOTIDE SEQUENCE [LARGE SCALE GENOMIC DNA]</scope>
    <source>
        <strain evidence="8">JCM 12763</strain>
    </source>
</reference>
<evidence type="ECO:0000256" key="2">
    <source>
        <dbReference type="ARBA" id="ARBA00022741"/>
    </source>
</evidence>
<protein>
    <submittedName>
        <fullName evidence="7">Protein kinase</fullName>
    </submittedName>
</protein>
<dbReference type="Gene3D" id="3.30.200.20">
    <property type="entry name" value="Phosphorylase Kinase, domain 1"/>
    <property type="match status" value="1"/>
</dbReference>
<evidence type="ECO:0000256" key="5">
    <source>
        <dbReference type="SAM" id="MobiDB-lite"/>
    </source>
</evidence>
<feature type="compositionally biased region" description="Low complexity" evidence="5">
    <location>
        <begin position="414"/>
        <end position="426"/>
    </location>
</feature>
<feature type="compositionally biased region" description="Pro residues" evidence="5">
    <location>
        <begin position="383"/>
        <end position="399"/>
    </location>
</feature>
<dbReference type="CDD" id="cd14014">
    <property type="entry name" value="STKc_PknB_like"/>
    <property type="match status" value="1"/>
</dbReference>
<dbReference type="EMBL" id="JBHSPT010000091">
    <property type="protein sequence ID" value="MFC6059703.1"/>
    <property type="molecule type" value="Genomic_DNA"/>
</dbReference>